<reference evidence="2" key="1">
    <citation type="submission" date="2021-02" db="EMBL/GenBank/DDBJ databases">
        <title>First Annotated Genome of the Yellow-green Alga Tribonema minus.</title>
        <authorList>
            <person name="Mahan K.M."/>
        </authorList>
    </citation>
    <scope>NUCLEOTIDE SEQUENCE</scope>
    <source>
        <strain evidence="2">UTEX B ZZ1240</strain>
    </source>
</reference>
<feature type="region of interest" description="Disordered" evidence="1">
    <location>
        <begin position="234"/>
        <end position="273"/>
    </location>
</feature>
<comment type="caution">
    <text evidence="2">The sequence shown here is derived from an EMBL/GenBank/DDBJ whole genome shotgun (WGS) entry which is preliminary data.</text>
</comment>
<sequence length="813" mass="87998">MDTVMNTCLPMAVGDVDSVDQVLNITRRMSTASMGSLPPPPQQQQQLLQGAYHAATAEAHPSRLGFGGGGSGAAYDGGSGRLGLAGGSAPQQQHAAPSGMQLPPPLAVETLLMRARSRGSIGGGFSRGGSRAGTPRGGAFAGGGAGGDDAPPTNVLLSLHDAGWALALDFLDLHDVVAVTRTARELAHRAHETMTVLSLHGVRGGWVGPHALAAITRFRRVRTLHWCVGALPAPPPPETPLVEPEDGEETYESRRHRCQSSSGGAARDDESRRHCPAQQWYGEPLMVWTFLLARLPLLDVTITPGVANDEDALGELWERVLPACAPQLRRFALAFEGYQPPPPQGDQLRRFALAFEGYQPLPPPSDQPPPIDYPPINVKRFALMLATRNPFPALRELHLELSSMSISEQRSLVRGITQGGLLARLECLTMGGGTSVYARPKIGAGQELATALREHGAPNLRLLWLQRFDVWDDFPGVFSALSDRTLCPALKELYIDATLDHDDTLALAAALPLVPTCLKTLGMMVMALRERDHLGYFKRVSPVPAVTAIATALLEAQRPQLGCVDLCLHFEPPQEGETDEWYSDELPPPPPADKSPVDASIPLLRAFQAGAVPNMRHLQLPNCRLSKAAGAVPNMRHLQLPNCRLSKAAGAVSNMRHLQLPNCRLSKAALNEMLDALRAMPKVQTLDISGNALEPQHLVWLAQELPKAAPLCYEVMINAMWRRLSKVAPLCYEVMVEECAVSRLRAPAVSSDACDRADARRSAQLISQCARAQMQAQRVCKGRGQGNARCELRVAHLRRACEMLRLRATCDVS</sequence>
<dbReference type="SUPFAM" id="SSF52047">
    <property type="entry name" value="RNI-like"/>
    <property type="match status" value="1"/>
</dbReference>
<feature type="region of interest" description="Disordered" evidence="1">
    <location>
        <begin position="83"/>
        <end position="102"/>
    </location>
</feature>
<dbReference type="EMBL" id="JAFCMP010000511">
    <property type="protein sequence ID" value="KAG5178858.1"/>
    <property type="molecule type" value="Genomic_DNA"/>
</dbReference>
<accession>A0A835YQN0</accession>
<evidence type="ECO:0000313" key="3">
    <source>
        <dbReference type="Proteomes" id="UP000664859"/>
    </source>
</evidence>
<gene>
    <name evidence="2" type="ORF">JKP88DRAFT_264462</name>
</gene>
<keyword evidence="3" id="KW-1185">Reference proteome</keyword>
<dbReference type="Proteomes" id="UP000664859">
    <property type="component" value="Unassembled WGS sequence"/>
</dbReference>
<dbReference type="InterPro" id="IPR032675">
    <property type="entry name" value="LRR_dom_sf"/>
</dbReference>
<organism evidence="2 3">
    <name type="scientific">Tribonema minus</name>
    <dbReference type="NCBI Taxonomy" id="303371"/>
    <lineage>
        <taxon>Eukaryota</taxon>
        <taxon>Sar</taxon>
        <taxon>Stramenopiles</taxon>
        <taxon>Ochrophyta</taxon>
        <taxon>PX clade</taxon>
        <taxon>Xanthophyceae</taxon>
        <taxon>Tribonematales</taxon>
        <taxon>Tribonemataceae</taxon>
        <taxon>Tribonema</taxon>
    </lineage>
</organism>
<feature type="region of interest" description="Disordered" evidence="1">
    <location>
        <begin position="575"/>
        <end position="595"/>
    </location>
</feature>
<dbReference type="OrthoDB" id="78308at2759"/>
<evidence type="ECO:0000313" key="2">
    <source>
        <dbReference type="EMBL" id="KAG5178858.1"/>
    </source>
</evidence>
<dbReference type="AlphaFoldDB" id="A0A835YQN0"/>
<proteinExistence type="predicted"/>
<dbReference type="Gene3D" id="3.80.10.10">
    <property type="entry name" value="Ribonuclease Inhibitor"/>
    <property type="match status" value="1"/>
</dbReference>
<evidence type="ECO:0000256" key="1">
    <source>
        <dbReference type="SAM" id="MobiDB-lite"/>
    </source>
</evidence>
<protein>
    <submittedName>
        <fullName evidence="2">Uncharacterized protein</fullName>
    </submittedName>
</protein>
<name>A0A835YQN0_9STRA</name>